<accession>A0A8S1MK78</accession>
<organism evidence="1 2">
    <name type="scientific">Paramecium primaurelia</name>
    <dbReference type="NCBI Taxonomy" id="5886"/>
    <lineage>
        <taxon>Eukaryota</taxon>
        <taxon>Sar</taxon>
        <taxon>Alveolata</taxon>
        <taxon>Ciliophora</taxon>
        <taxon>Intramacronucleata</taxon>
        <taxon>Oligohymenophorea</taxon>
        <taxon>Peniculida</taxon>
        <taxon>Parameciidae</taxon>
        <taxon>Paramecium</taxon>
    </lineage>
</organism>
<dbReference type="AlphaFoldDB" id="A0A8S1MK78"/>
<keyword evidence="2" id="KW-1185">Reference proteome</keyword>
<gene>
    <name evidence="1" type="ORF">PPRIM_AZ9-3.1.T0640141</name>
</gene>
<sequence>MIKQPFQVPQTINDLKIFCYFSIKLFKNKDQIKQVLSVQLINEQILELVQLTNNQQPKLEQD</sequence>
<evidence type="ECO:0000313" key="1">
    <source>
        <dbReference type="EMBL" id="CAD8080740.1"/>
    </source>
</evidence>
<name>A0A8S1MK78_PARPR</name>
<proteinExistence type="predicted"/>
<evidence type="ECO:0000313" key="2">
    <source>
        <dbReference type="Proteomes" id="UP000688137"/>
    </source>
</evidence>
<comment type="caution">
    <text evidence="1">The sequence shown here is derived from an EMBL/GenBank/DDBJ whole genome shotgun (WGS) entry which is preliminary data.</text>
</comment>
<protein>
    <submittedName>
        <fullName evidence="1">Uncharacterized protein</fullName>
    </submittedName>
</protein>
<dbReference type="Proteomes" id="UP000688137">
    <property type="component" value="Unassembled WGS sequence"/>
</dbReference>
<reference evidence="1" key="1">
    <citation type="submission" date="2021-01" db="EMBL/GenBank/DDBJ databases">
        <authorList>
            <consortium name="Genoscope - CEA"/>
            <person name="William W."/>
        </authorList>
    </citation>
    <scope>NUCLEOTIDE SEQUENCE</scope>
</reference>
<dbReference type="EMBL" id="CAJJDM010000066">
    <property type="protein sequence ID" value="CAD8080740.1"/>
    <property type="molecule type" value="Genomic_DNA"/>
</dbReference>